<dbReference type="RefSeq" id="XP_001932056.2">
    <property type="nucleotide sequence ID" value="XM_001932021.2"/>
</dbReference>
<accession>B2VS97</accession>
<dbReference type="EMBL" id="DS231615">
    <property type="protein sequence ID" value="EDU41161.1"/>
    <property type="molecule type" value="Genomic_DNA"/>
</dbReference>
<proteinExistence type="predicted"/>
<evidence type="ECO:0008006" key="4">
    <source>
        <dbReference type="Google" id="ProtNLM"/>
    </source>
</evidence>
<organism evidence="2 3">
    <name type="scientific">Pyrenophora tritici-repentis (strain Pt-1C-BFP)</name>
    <name type="common">Wheat tan spot fungus</name>
    <name type="synonym">Drechslera tritici-repentis</name>
    <dbReference type="NCBI Taxonomy" id="426418"/>
    <lineage>
        <taxon>Eukaryota</taxon>
        <taxon>Fungi</taxon>
        <taxon>Dikarya</taxon>
        <taxon>Ascomycota</taxon>
        <taxon>Pezizomycotina</taxon>
        <taxon>Dothideomycetes</taxon>
        <taxon>Pleosporomycetidae</taxon>
        <taxon>Pleosporales</taxon>
        <taxon>Pleosporineae</taxon>
        <taxon>Pleosporaceae</taxon>
        <taxon>Pyrenophora</taxon>
    </lineage>
</organism>
<sequence>MASGSALTPEIIFSWPKPNYVDPVSQKASIDAAVYATTITMICFVAARLYVRANQKSGIVADDWIMVAAADYFKSWDATWVGSRVTIALCIEYNVGTMSGCLPCLRPLLAMVAPKLFAGSSVARSNGYPANPGGGSWRKSPFSSKNANSLKLGSTGPSDYDDTHELTDAKYQGAPRTRIVSGKRASRADIDTVPLPGIRVTQDMYIRDGNDSPRIMISDTTSEEWIMKEDSHK</sequence>
<evidence type="ECO:0000256" key="1">
    <source>
        <dbReference type="SAM" id="Phobius"/>
    </source>
</evidence>
<name>B2VS97_PYRTR</name>
<dbReference type="InParanoid" id="B2VS97"/>
<dbReference type="AlphaFoldDB" id="B2VS97"/>
<feature type="transmembrane region" description="Helical" evidence="1">
    <location>
        <begin position="32"/>
        <end position="51"/>
    </location>
</feature>
<dbReference type="KEGG" id="ptrr:6339812"/>
<protein>
    <recommendedName>
        <fullName evidence="4">Integral membrane protein</fullName>
    </recommendedName>
</protein>
<dbReference type="eggNOG" id="ENOG502RKV3">
    <property type="taxonomic scope" value="Eukaryota"/>
</dbReference>
<gene>
    <name evidence="2" type="ORF">PTRG_01723</name>
</gene>
<dbReference type="OMA" id="TTITMIC"/>
<dbReference type="InterPro" id="IPR052337">
    <property type="entry name" value="SAT4-like"/>
</dbReference>
<reference evidence="3" key="1">
    <citation type="journal article" date="2013" name="G3 (Bethesda)">
        <title>Comparative genomics of a plant-pathogenic fungus, Pyrenophora tritici-repentis, reveals transduplication and the impact of repeat elements on pathogenicity and population divergence.</title>
        <authorList>
            <person name="Manning V.A."/>
            <person name="Pandelova I."/>
            <person name="Dhillon B."/>
            <person name="Wilhelm L.J."/>
            <person name="Goodwin S.B."/>
            <person name="Berlin A.M."/>
            <person name="Figueroa M."/>
            <person name="Freitag M."/>
            <person name="Hane J.K."/>
            <person name="Henrissat B."/>
            <person name="Holman W.H."/>
            <person name="Kodira C.D."/>
            <person name="Martin J."/>
            <person name="Oliver R.P."/>
            <person name="Robbertse B."/>
            <person name="Schackwitz W."/>
            <person name="Schwartz D.C."/>
            <person name="Spatafora J.W."/>
            <person name="Turgeon B.G."/>
            <person name="Yandava C."/>
            <person name="Young S."/>
            <person name="Zhou S."/>
            <person name="Zeng Q."/>
            <person name="Grigoriev I.V."/>
            <person name="Ma L.-J."/>
            <person name="Ciuffetti L.M."/>
        </authorList>
    </citation>
    <scope>NUCLEOTIDE SEQUENCE [LARGE SCALE GENOMIC DNA]</scope>
    <source>
        <strain evidence="3">Pt-1C-BFP</strain>
    </source>
</reference>
<dbReference type="PANTHER" id="PTHR33048:SF131">
    <property type="entry name" value="INTEGRAL MEMBRANE PROTEIN"/>
    <property type="match status" value="1"/>
</dbReference>
<keyword evidence="1" id="KW-0812">Transmembrane</keyword>
<dbReference type="OrthoDB" id="3692617at2759"/>
<dbReference type="Proteomes" id="UP000001471">
    <property type="component" value="Unassembled WGS sequence"/>
</dbReference>
<dbReference type="HOGENOM" id="CLU_1190409_0_0_1"/>
<keyword evidence="1" id="KW-1133">Transmembrane helix</keyword>
<dbReference type="GeneID" id="6339812"/>
<evidence type="ECO:0000313" key="3">
    <source>
        <dbReference type="Proteomes" id="UP000001471"/>
    </source>
</evidence>
<keyword evidence="1" id="KW-0472">Membrane</keyword>
<dbReference type="PANTHER" id="PTHR33048">
    <property type="entry name" value="PTH11-LIKE INTEGRAL MEMBRANE PROTEIN (AFU_ORTHOLOGUE AFUA_5G11245)"/>
    <property type="match status" value="1"/>
</dbReference>
<evidence type="ECO:0000313" key="2">
    <source>
        <dbReference type="EMBL" id="EDU41161.1"/>
    </source>
</evidence>